<name>A0A4C1WTR2_EUMVA</name>
<comment type="caution">
    <text evidence="1">The sequence shown here is derived from an EMBL/GenBank/DDBJ whole genome shotgun (WGS) entry which is preliminary data.</text>
</comment>
<sequence>MSKDDRFIKRIVICDENWLVKRQLPESVVMTKDRFKLKALSRVWWNYEGSVNQKRVLLHDNARPHTAQVTRDEIKTLDDIELLPHSEFSPDLVPSDYYLFRSIVIFFRKKKLSPKEMLKMQCGTLFPLKPRK</sequence>
<dbReference type="Proteomes" id="UP000299102">
    <property type="component" value="Unassembled WGS sequence"/>
</dbReference>
<dbReference type="PANTHER" id="PTHR46060">
    <property type="entry name" value="MARINER MOS1 TRANSPOSASE-LIKE PROTEIN"/>
    <property type="match status" value="1"/>
</dbReference>
<dbReference type="GO" id="GO:0003676">
    <property type="term" value="F:nucleic acid binding"/>
    <property type="evidence" value="ECO:0007669"/>
    <property type="project" value="InterPro"/>
</dbReference>
<organism evidence="1 2">
    <name type="scientific">Eumeta variegata</name>
    <name type="common">Bagworm moth</name>
    <name type="synonym">Eumeta japonica</name>
    <dbReference type="NCBI Taxonomy" id="151549"/>
    <lineage>
        <taxon>Eukaryota</taxon>
        <taxon>Metazoa</taxon>
        <taxon>Ecdysozoa</taxon>
        <taxon>Arthropoda</taxon>
        <taxon>Hexapoda</taxon>
        <taxon>Insecta</taxon>
        <taxon>Pterygota</taxon>
        <taxon>Neoptera</taxon>
        <taxon>Endopterygota</taxon>
        <taxon>Lepidoptera</taxon>
        <taxon>Glossata</taxon>
        <taxon>Ditrysia</taxon>
        <taxon>Tineoidea</taxon>
        <taxon>Psychidae</taxon>
        <taxon>Oiketicinae</taxon>
        <taxon>Eumeta</taxon>
    </lineage>
</organism>
<accession>A0A4C1WTR2</accession>
<dbReference type="InterPro" id="IPR036397">
    <property type="entry name" value="RNaseH_sf"/>
</dbReference>
<dbReference type="EMBL" id="BGZK01000637">
    <property type="protein sequence ID" value="GBP53982.1"/>
    <property type="molecule type" value="Genomic_DNA"/>
</dbReference>
<evidence type="ECO:0000313" key="1">
    <source>
        <dbReference type="EMBL" id="GBP53982.1"/>
    </source>
</evidence>
<proteinExistence type="predicted"/>
<evidence type="ECO:0000313" key="2">
    <source>
        <dbReference type="Proteomes" id="UP000299102"/>
    </source>
</evidence>
<dbReference type="Gene3D" id="3.30.420.10">
    <property type="entry name" value="Ribonuclease H-like superfamily/Ribonuclease H"/>
    <property type="match status" value="1"/>
</dbReference>
<protein>
    <submittedName>
        <fullName evidence="1">Mariner Mos1 transposase</fullName>
    </submittedName>
</protein>
<gene>
    <name evidence="1" type="ORF">EVAR_36865_1</name>
</gene>
<dbReference type="InterPro" id="IPR052709">
    <property type="entry name" value="Transposase-MT_Hybrid"/>
</dbReference>
<dbReference type="PANTHER" id="PTHR46060:SF1">
    <property type="entry name" value="MARINER MOS1 TRANSPOSASE-LIKE PROTEIN"/>
    <property type="match status" value="1"/>
</dbReference>
<reference evidence="1 2" key="1">
    <citation type="journal article" date="2019" name="Commun. Biol.">
        <title>The bagworm genome reveals a unique fibroin gene that provides high tensile strength.</title>
        <authorList>
            <person name="Kono N."/>
            <person name="Nakamura H."/>
            <person name="Ohtoshi R."/>
            <person name="Tomita M."/>
            <person name="Numata K."/>
            <person name="Arakawa K."/>
        </authorList>
    </citation>
    <scope>NUCLEOTIDE SEQUENCE [LARGE SCALE GENOMIC DNA]</scope>
</reference>
<dbReference type="OrthoDB" id="9996331at2759"/>
<dbReference type="STRING" id="151549.A0A4C1WTR2"/>
<dbReference type="AlphaFoldDB" id="A0A4C1WTR2"/>
<keyword evidence="2" id="KW-1185">Reference proteome</keyword>